<organism evidence="2 3">
    <name type="scientific">Scleroderma citrinum Foug A</name>
    <dbReference type="NCBI Taxonomy" id="1036808"/>
    <lineage>
        <taxon>Eukaryota</taxon>
        <taxon>Fungi</taxon>
        <taxon>Dikarya</taxon>
        <taxon>Basidiomycota</taxon>
        <taxon>Agaricomycotina</taxon>
        <taxon>Agaricomycetes</taxon>
        <taxon>Agaricomycetidae</taxon>
        <taxon>Boletales</taxon>
        <taxon>Sclerodermatineae</taxon>
        <taxon>Sclerodermataceae</taxon>
        <taxon>Scleroderma</taxon>
    </lineage>
</organism>
<reference evidence="2 3" key="1">
    <citation type="submission" date="2014-04" db="EMBL/GenBank/DDBJ databases">
        <authorList>
            <consortium name="DOE Joint Genome Institute"/>
            <person name="Kuo A."/>
            <person name="Kohler A."/>
            <person name="Nagy L.G."/>
            <person name="Floudas D."/>
            <person name="Copeland A."/>
            <person name="Barry K.W."/>
            <person name="Cichocki N."/>
            <person name="Veneault-Fourrey C."/>
            <person name="LaButti K."/>
            <person name="Lindquist E.A."/>
            <person name="Lipzen A."/>
            <person name="Lundell T."/>
            <person name="Morin E."/>
            <person name="Murat C."/>
            <person name="Sun H."/>
            <person name="Tunlid A."/>
            <person name="Henrissat B."/>
            <person name="Grigoriev I.V."/>
            <person name="Hibbett D.S."/>
            <person name="Martin F."/>
            <person name="Nordberg H.P."/>
            <person name="Cantor M.N."/>
            <person name="Hua S.X."/>
        </authorList>
    </citation>
    <scope>NUCLEOTIDE SEQUENCE [LARGE SCALE GENOMIC DNA]</scope>
    <source>
        <strain evidence="2 3">Foug A</strain>
    </source>
</reference>
<feature type="region of interest" description="Disordered" evidence="1">
    <location>
        <begin position="1"/>
        <end position="58"/>
    </location>
</feature>
<reference evidence="3" key="2">
    <citation type="submission" date="2015-01" db="EMBL/GenBank/DDBJ databases">
        <title>Evolutionary Origins and Diversification of the Mycorrhizal Mutualists.</title>
        <authorList>
            <consortium name="DOE Joint Genome Institute"/>
            <consortium name="Mycorrhizal Genomics Consortium"/>
            <person name="Kohler A."/>
            <person name="Kuo A."/>
            <person name="Nagy L.G."/>
            <person name="Floudas D."/>
            <person name="Copeland A."/>
            <person name="Barry K.W."/>
            <person name="Cichocki N."/>
            <person name="Veneault-Fourrey C."/>
            <person name="LaButti K."/>
            <person name="Lindquist E.A."/>
            <person name="Lipzen A."/>
            <person name="Lundell T."/>
            <person name="Morin E."/>
            <person name="Murat C."/>
            <person name="Riley R."/>
            <person name="Ohm R."/>
            <person name="Sun H."/>
            <person name="Tunlid A."/>
            <person name="Henrissat B."/>
            <person name="Grigoriev I.V."/>
            <person name="Hibbett D.S."/>
            <person name="Martin F."/>
        </authorList>
    </citation>
    <scope>NUCLEOTIDE SEQUENCE [LARGE SCALE GENOMIC DNA]</scope>
    <source>
        <strain evidence="3">Foug A</strain>
    </source>
</reference>
<gene>
    <name evidence="2" type="ORF">SCLCIDRAFT_118810</name>
</gene>
<dbReference type="AlphaFoldDB" id="A0A0C2ZMA2"/>
<feature type="region of interest" description="Disordered" evidence="1">
    <location>
        <begin position="76"/>
        <end position="105"/>
    </location>
</feature>
<accession>A0A0C2ZMA2</accession>
<dbReference type="HOGENOM" id="CLU_077716_0_0_1"/>
<feature type="compositionally biased region" description="Polar residues" evidence="1">
    <location>
        <begin position="82"/>
        <end position="105"/>
    </location>
</feature>
<protein>
    <submittedName>
        <fullName evidence="2">Uncharacterized protein</fullName>
    </submittedName>
</protein>
<evidence type="ECO:0000313" key="3">
    <source>
        <dbReference type="Proteomes" id="UP000053989"/>
    </source>
</evidence>
<feature type="compositionally biased region" description="Polar residues" evidence="1">
    <location>
        <begin position="1"/>
        <end position="29"/>
    </location>
</feature>
<name>A0A0C2ZMA2_9AGAM</name>
<dbReference type="Proteomes" id="UP000053989">
    <property type="component" value="Unassembled WGS sequence"/>
</dbReference>
<feature type="region of interest" description="Disordered" evidence="1">
    <location>
        <begin position="162"/>
        <end position="186"/>
    </location>
</feature>
<evidence type="ECO:0000313" key="2">
    <source>
        <dbReference type="EMBL" id="KIM62688.1"/>
    </source>
</evidence>
<sequence length="314" mass="34964">MYSNNYASQRSNPVELSNNPFLSDPSNPYTRFPDISVSSSSQSPPQFPSGYGTGYGDQAQYPAQALQYQQQYLGGYSGPPQVQHQSQFVSTSHTPQYSSFSQPSQLMSQPTGFGFQPTNAFGQQLQQYALQSGHPSGQQYAGEGYPQQSNPGYLSEFDPYAQRPTSPSYSQVQGATASGGTYAKQHPRDVLRSNKAEIERWNQYSWKQLINACDALRDAWTTRKQHAERTLRQYGGDRTPFIFGQGHNDQLLEGWRQAMNVAESNSDTITACTFQLQEVFTNYRQSGDPGSKRRVREACNAAITGLPDWPSPLS</sequence>
<proteinExistence type="predicted"/>
<evidence type="ECO:0000256" key="1">
    <source>
        <dbReference type="SAM" id="MobiDB-lite"/>
    </source>
</evidence>
<dbReference type="STRING" id="1036808.A0A0C2ZMA2"/>
<feature type="compositionally biased region" description="Polar residues" evidence="1">
    <location>
        <begin position="163"/>
        <end position="179"/>
    </location>
</feature>
<keyword evidence="3" id="KW-1185">Reference proteome</keyword>
<dbReference type="EMBL" id="KN822040">
    <property type="protein sequence ID" value="KIM62688.1"/>
    <property type="molecule type" value="Genomic_DNA"/>
</dbReference>
<dbReference type="OrthoDB" id="3253876at2759"/>
<dbReference type="InParanoid" id="A0A0C2ZMA2"/>